<keyword evidence="3" id="KW-1185">Reference proteome</keyword>
<name>A0A7W6DRU4_9RHOB</name>
<evidence type="ECO:0000313" key="2">
    <source>
        <dbReference type="EMBL" id="MBB3985722.1"/>
    </source>
</evidence>
<gene>
    <name evidence="2" type="ORF">GGQ68_002055</name>
</gene>
<accession>A0A7W6DRU4</accession>
<evidence type="ECO:0000313" key="3">
    <source>
        <dbReference type="Proteomes" id="UP000541426"/>
    </source>
</evidence>
<organism evidence="2 3">
    <name type="scientific">Sagittula marina</name>
    <dbReference type="NCBI Taxonomy" id="943940"/>
    <lineage>
        <taxon>Bacteria</taxon>
        <taxon>Pseudomonadati</taxon>
        <taxon>Pseudomonadota</taxon>
        <taxon>Alphaproteobacteria</taxon>
        <taxon>Rhodobacterales</taxon>
        <taxon>Roseobacteraceae</taxon>
        <taxon>Sagittula</taxon>
    </lineage>
</organism>
<proteinExistence type="predicted"/>
<feature type="chain" id="PRO_5030899417" evidence="1">
    <location>
        <begin position="21"/>
        <end position="116"/>
    </location>
</feature>
<dbReference type="AlphaFoldDB" id="A0A7W6DRU4"/>
<feature type="signal peptide" evidence="1">
    <location>
        <begin position="1"/>
        <end position="20"/>
    </location>
</feature>
<sequence length="116" mass="11883">MTLRTLAAVALLALPVAASAETVTLASDMSGATVHSATVDMSVYWTAKGDAYELTAIYASRTDAEDTGRLVMALTDGDSVSFGLPGHVGQMFTFARQGDAVNVVADASAPALVAMN</sequence>
<protein>
    <submittedName>
        <fullName evidence="2">Uncharacterized protein</fullName>
    </submittedName>
</protein>
<dbReference type="RefSeq" id="WP_183965519.1">
    <property type="nucleotide sequence ID" value="NZ_BAABBZ010000018.1"/>
</dbReference>
<dbReference type="EMBL" id="JACIEJ010000004">
    <property type="protein sequence ID" value="MBB3985722.1"/>
    <property type="molecule type" value="Genomic_DNA"/>
</dbReference>
<keyword evidence="1" id="KW-0732">Signal</keyword>
<comment type="caution">
    <text evidence="2">The sequence shown here is derived from an EMBL/GenBank/DDBJ whole genome shotgun (WGS) entry which is preliminary data.</text>
</comment>
<reference evidence="2 3" key="1">
    <citation type="submission" date="2020-08" db="EMBL/GenBank/DDBJ databases">
        <title>Genomic Encyclopedia of Type Strains, Phase IV (KMG-IV): sequencing the most valuable type-strain genomes for metagenomic binning, comparative biology and taxonomic classification.</title>
        <authorList>
            <person name="Goeker M."/>
        </authorList>
    </citation>
    <scope>NUCLEOTIDE SEQUENCE [LARGE SCALE GENOMIC DNA]</scope>
    <source>
        <strain evidence="2 3">DSM 102235</strain>
    </source>
</reference>
<dbReference type="Proteomes" id="UP000541426">
    <property type="component" value="Unassembled WGS sequence"/>
</dbReference>
<evidence type="ECO:0000256" key="1">
    <source>
        <dbReference type="SAM" id="SignalP"/>
    </source>
</evidence>